<evidence type="ECO:0000313" key="2">
    <source>
        <dbReference type="Proteomes" id="UP000235392"/>
    </source>
</evidence>
<comment type="caution">
    <text evidence="1">The sequence shown here is derived from an EMBL/GenBank/DDBJ whole genome shotgun (WGS) entry which is preliminary data.</text>
</comment>
<reference evidence="1 2" key="1">
    <citation type="submission" date="2017-11" db="EMBL/GenBank/DDBJ databases">
        <title>De novo assembly and phasing of dikaryotic genomes from two isolates of Puccinia coronata f. sp. avenae, the causal agent of oat crown rust.</title>
        <authorList>
            <person name="Miller M.E."/>
            <person name="Zhang Y."/>
            <person name="Omidvar V."/>
            <person name="Sperschneider J."/>
            <person name="Schwessinger B."/>
            <person name="Raley C."/>
            <person name="Palmer J.M."/>
            <person name="Garnica D."/>
            <person name="Upadhyaya N."/>
            <person name="Rathjen J."/>
            <person name="Taylor J.M."/>
            <person name="Park R.F."/>
            <person name="Dodds P.N."/>
            <person name="Hirsch C.D."/>
            <person name="Kianian S.F."/>
            <person name="Figueroa M."/>
        </authorList>
    </citation>
    <scope>NUCLEOTIDE SEQUENCE [LARGE SCALE GENOMIC DNA]</scope>
    <source>
        <strain evidence="1">12SD80</strain>
    </source>
</reference>
<gene>
    <name evidence="1" type="ORF">PCASD_17605</name>
</gene>
<protein>
    <submittedName>
        <fullName evidence="1">Uncharacterized protein</fullName>
    </submittedName>
</protein>
<dbReference type="Proteomes" id="UP000235392">
    <property type="component" value="Unassembled WGS sequence"/>
</dbReference>
<name>A0A2N5TV39_9BASI</name>
<sequence length="104" mass="11699">MKIAKKLIPKIPNSVNQDPKNACFDAFICALDLLDRRRTSSFTHRCDRTQSKISPPPTHHKHVLIITASDNGPPAMSINPNTVDELPRTLPFLNYSPQYNAISF</sequence>
<evidence type="ECO:0000313" key="1">
    <source>
        <dbReference type="EMBL" id="PLW29352.1"/>
    </source>
</evidence>
<proteinExistence type="predicted"/>
<organism evidence="1 2">
    <name type="scientific">Puccinia coronata f. sp. avenae</name>
    <dbReference type="NCBI Taxonomy" id="200324"/>
    <lineage>
        <taxon>Eukaryota</taxon>
        <taxon>Fungi</taxon>
        <taxon>Dikarya</taxon>
        <taxon>Basidiomycota</taxon>
        <taxon>Pucciniomycotina</taxon>
        <taxon>Pucciniomycetes</taxon>
        <taxon>Pucciniales</taxon>
        <taxon>Pucciniaceae</taxon>
        <taxon>Puccinia</taxon>
    </lineage>
</organism>
<accession>A0A2N5TV39</accession>
<dbReference type="AlphaFoldDB" id="A0A2N5TV39"/>
<dbReference type="EMBL" id="PGCI01000334">
    <property type="protein sequence ID" value="PLW29352.1"/>
    <property type="molecule type" value="Genomic_DNA"/>
</dbReference>